<sequence length="53" mass="6028">MLRVWSPDDDPHALTLGMIATLAAAATPQRRMRLPRFPFHFTHILLDDGTREA</sequence>
<accession>A0A916SVW6</accession>
<reference evidence="1" key="1">
    <citation type="journal article" date="2014" name="Int. J. Syst. Evol. Microbiol.">
        <title>Complete genome sequence of Corynebacterium casei LMG S-19264T (=DSM 44701T), isolated from a smear-ripened cheese.</title>
        <authorList>
            <consortium name="US DOE Joint Genome Institute (JGI-PGF)"/>
            <person name="Walter F."/>
            <person name="Albersmeier A."/>
            <person name="Kalinowski J."/>
            <person name="Ruckert C."/>
        </authorList>
    </citation>
    <scope>NUCLEOTIDE SEQUENCE</scope>
    <source>
        <strain evidence="1">CGMCC 1.12827</strain>
    </source>
</reference>
<organism evidence="1 2">
    <name type="scientific">Gordonia jinhuaensis</name>
    <dbReference type="NCBI Taxonomy" id="1517702"/>
    <lineage>
        <taxon>Bacteria</taxon>
        <taxon>Bacillati</taxon>
        <taxon>Actinomycetota</taxon>
        <taxon>Actinomycetes</taxon>
        <taxon>Mycobacteriales</taxon>
        <taxon>Gordoniaceae</taxon>
        <taxon>Gordonia</taxon>
    </lineage>
</organism>
<evidence type="ECO:0000313" key="2">
    <source>
        <dbReference type="Proteomes" id="UP000621454"/>
    </source>
</evidence>
<dbReference type="AlphaFoldDB" id="A0A916SVW6"/>
<comment type="caution">
    <text evidence="1">The sequence shown here is derived from an EMBL/GenBank/DDBJ whole genome shotgun (WGS) entry which is preliminary data.</text>
</comment>
<dbReference type="Proteomes" id="UP000621454">
    <property type="component" value="Unassembled WGS sequence"/>
</dbReference>
<name>A0A916SVW6_9ACTN</name>
<gene>
    <name evidence="1" type="ORF">GCM10011489_00640</name>
</gene>
<reference evidence="1" key="2">
    <citation type="submission" date="2020-09" db="EMBL/GenBank/DDBJ databases">
        <authorList>
            <person name="Sun Q."/>
            <person name="Zhou Y."/>
        </authorList>
    </citation>
    <scope>NUCLEOTIDE SEQUENCE</scope>
    <source>
        <strain evidence="1">CGMCC 1.12827</strain>
    </source>
</reference>
<dbReference type="EMBL" id="BMGC01000001">
    <property type="protein sequence ID" value="GGB16421.1"/>
    <property type="molecule type" value="Genomic_DNA"/>
</dbReference>
<evidence type="ECO:0000313" key="1">
    <source>
        <dbReference type="EMBL" id="GGB16421.1"/>
    </source>
</evidence>
<protein>
    <submittedName>
        <fullName evidence="1">Uncharacterized protein</fullName>
    </submittedName>
</protein>
<proteinExistence type="predicted"/>
<keyword evidence="2" id="KW-1185">Reference proteome</keyword>